<feature type="signal peptide" evidence="1">
    <location>
        <begin position="1"/>
        <end position="20"/>
    </location>
</feature>
<name>A0A9P1FIT4_9DINO</name>
<dbReference type="EMBL" id="CAMXCT020000430">
    <property type="protein sequence ID" value="CAL1132069.1"/>
    <property type="molecule type" value="Genomic_DNA"/>
</dbReference>
<dbReference type="EMBL" id="CAMXCT030000430">
    <property type="protein sequence ID" value="CAL4766006.1"/>
    <property type="molecule type" value="Genomic_DNA"/>
</dbReference>
<dbReference type="AlphaFoldDB" id="A0A9P1FIT4"/>
<organism evidence="2">
    <name type="scientific">Cladocopium goreaui</name>
    <dbReference type="NCBI Taxonomy" id="2562237"/>
    <lineage>
        <taxon>Eukaryota</taxon>
        <taxon>Sar</taxon>
        <taxon>Alveolata</taxon>
        <taxon>Dinophyceae</taxon>
        <taxon>Suessiales</taxon>
        <taxon>Symbiodiniaceae</taxon>
        <taxon>Cladocopium</taxon>
    </lineage>
</organism>
<gene>
    <name evidence="2" type="ORF">C1SCF055_LOCUS6712</name>
</gene>
<evidence type="ECO:0000313" key="3">
    <source>
        <dbReference type="EMBL" id="CAL4766006.1"/>
    </source>
</evidence>
<reference evidence="2" key="1">
    <citation type="submission" date="2022-10" db="EMBL/GenBank/DDBJ databases">
        <authorList>
            <person name="Chen Y."/>
            <person name="Dougan E. K."/>
            <person name="Chan C."/>
            <person name="Rhodes N."/>
            <person name="Thang M."/>
        </authorList>
    </citation>
    <scope>NUCLEOTIDE SEQUENCE</scope>
</reference>
<reference evidence="3 4" key="2">
    <citation type="submission" date="2024-05" db="EMBL/GenBank/DDBJ databases">
        <authorList>
            <person name="Chen Y."/>
            <person name="Shah S."/>
            <person name="Dougan E. K."/>
            <person name="Thang M."/>
            <person name="Chan C."/>
        </authorList>
    </citation>
    <scope>NUCLEOTIDE SEQUENCE [LARGE SCALE GENOMIC DNA]</scope>
</reference>
<dbReference type="OrthoDB" id="444312at2759"/>
<comment type="caution">
    <text evidence="2">The sequence shown here is derived from an EMBL/GenBank/DDBJ whole genome shotgun (WGS) entry which is preliminary data.</text>
</comment>
<dbReference type="EMBL" id="CAMXCT010000430">
    <property type="protein sequence ID" value="CAI3978694.1"/>
    <property type="molecule type" value="Genomic_DNA"/>
</dbReference>
<keyword evidence="1" id="KW-0732">Signal</keyword>
<keyword evidence="4" id="KW-1185">Reference proteome</keyword>
<proteinExistence type="predicted"/>
<evidence type="ECO:0000313" key="2">
    <source>
        <dbReference type="EMBL" id="CAI3978694.1"/>
    </source>
</evidence>
<evidence type="ECO:0000256" key="1">
    <source>
        <dbReference type="SAM" id="SignalP"/>
    </source>
</evidence>
<feature type="chain" id="PRO_5043272078" evidence="1">
    <location>
        <begin position="21"/>
        <end position="340"/>
    </location>
</feature>
<sequence length="340" mass="35992">MGLWMAPFLVAAVATEVAENATHLLNLHLAASVDSECSDTPSVSRATCLGKSKCMFLELEKRNLCLPCEWAGQALPCVPRNAAYPQGRVESCEMSCEHQQMVSKVSDCTDVSGDIRQDDCMAKGKSAGVSCMWTSYTRKDGTRRSICGPCKVDGLGTVGRSAPGSYGPEAGSIVEASFSQCDAQQLEAAKPCLDPSKCPKVLPAIPPQLNDAPVAMSDLTRLGMNTTADAPEYFAAPVSPPYSKEDYLAAAQAAARAAGFAAPEALKAVDVAMKRPASAPVVPDVKEQPVKPLPGLLFPIPAFQSPTGGMLAEPGESFRPRMTLVQSKSRLRRGRTAPVM</sequence>
<evidence type="ECO:0000313" key="4">
    <source>
        <dbReference type="Proteomes" id="UP001152797"/>
    </source>
</evidence>
<dbReference type="Proteomes" id="UP001152797">
    <property type="component" value="Unassembled WGS sequence"/>
</dbReference>
<protein>
    <submittedName>
        <fullName evidence="3">Subtilisin</fullName>
    </submittedName>
</protein>
<accession>A0A9P1FIT4</accession>